<name>A0A2X4V6G4_9GAMM</name>
<keyword evidence="1 2" id="KW-0732">Signal</keyword>
<dbReference type="InterPro" id="IPR016052">
    <property type="entry name" value="YgiW/YdeI"/>
</dbReference>
<dbReference type="NCBIfam" id="TIGR00156">
    <property type="entry name" value="YgiW/YdeI family stress tolerance OB fold protein"/>
    <property type="match status" value="1"/>
</dbReference>
<proteinExistence type="predicted"/>
<evidence type="ECO:0000256" key="2">
    <source>
        <dbReference type="SAM" id="SignalP"/>
    </source>
</evidence>
<dbReference type="AlphaFoldDB" id="A0A2X4V6G4"/>
<reference evidence="3 4" key="1">
    <citation type="submission" date="2018-06" db="EMBL/GenBank/DDBJ databases">
        <authorList>
            <consortium name="Pathogen Informatics"/>
            <person name="Doyle S."/>
        </authorList>
    </citation>
    <scope>NUCLEOTIDE SEQUENCE [LARGE SCALE GENOMIC DNA]</scope>
    <source>
        <strain evidence="3 4">NCTC12151</strain>
    </source>
</reference>
<dbReference type="RefSeq" id="WP_111740305.1">
    <property type="nucleotide sequence ID" value="NZ_LR698987.1"/>
</dbReference>
<dbReference type="NCBIfam" id="NF033674">
    <property type="entry name" value="stress_OB_fold"/>
    <property type="match status" value="1"/>
</dbReference>
<dbReference type="InterPro" id="IPR036700">
    <property type="entry name" value="BOBF_sf"/>
</dbReference>
<dbReference type="Gene3D" id="2.40.50.200">
    <property type="entry name" value="Bacterial OB-fold"/>
    <property type="match status" value="1"/>
</dbReference>
<accession>A0A2X4V6G4</accession>
<keyword evidence="4" id="KW-1185">Reference proteome</keyword>
<evidence type="ECO:0000256" key="1">
    <source>
        <dbReference type="ARBA" id="ARBA00022729"/>
    </source>
</evidence>
<protein>
    <submittedName>
        <fullName evidence="3">Uncharacterized conserved protein</fullName>
    </submittedName>
</protein>
<dbReference type="Pfam" id="PF04076">
    <property type="entry name" value="BOF"/>
    <property type="match status" value="1"/>
</dbReference>
<evidence type="ECO:0000313" key="3">
    <source>
        <dbReference type="EMBL" id="SQI40870.1"/>
    </source>
</evidence>
<feature type="chain" id="PRO_5016176777" evidence="2">
    <location>
        <begin position="21"/>
        <end position="133"/>
    </location>
</feature>
<dbReference type="PANTHER" id="PTHR36571:SF1">
    <property type="entry name" value="PROTEIN YGIW"/>
    <property type="match status" value="1"/>
</dbReference>
<sequence length="133" mass="14480">MKKLTMLALVTALISAPLFAQSTGGFNGPNSSAATGATAGGFAGPKASETTVDKALKMSDDAWITLRGHIVQQIGKELYLFRDDTGTINVDIDDKRWMGQIVTPDDRVELQGEIDKDWNSIELDVKRIIKLDK</sequence>
<dbReference type="OrthoDB" id="598245at2"/>
<dbReference type="Proteomes" id="UP000249005">
    <property type="component" value="Chromosome 1"/>
</dbReference>
<feature type="signal peptide" evidence="2">
    <location>
        <begin position="1"/>
        <end position="20"/>
    </location>
</feature>
<gene>
    <name evidence="3" type="primary">ygiW</name>
    <name evidence="3" type="ORF">NCTC12151_01776</name>
</gene>
<evidence type="ECO:0000313" key="4">
    <source>
        <dbReference type="Proteomes" id="UP000249005"/>
    </source>
</evidence>
<dbReference type="PANTHER" id="PTHR36571">
    <property type="entry name" value="PROTEIN YGIW"/>
    <property type="match status" value="1"/>
</dbReference>
<dbReference type="InterPro" id="IPR005220">
    <property type="entry name" value="CarO-like"/>
</dbReference>
<organism evidence="3 4">
    <name type="scientific">Leminorella richardii</name>
    <dbReference type="NCBI Taxonomy" id="158841"/>
    <lineage>
        <taxon>Bacteria</taxon>
        <taxon>Pseudomonadati</taxon>
        <taxon>Pseudomonadota</taxon>
        <taxon>Gammaproteobacteria</taxon>
        <taxon>Enterobacterales</taxon>
        <taxon>Budviciaceae</taxon>
        <taxon>Leminorella</taxon>
    </lineage>
</organism>
<dbReference type="KEGG" id="lri:NCTC12151_01776"/>
<dbReference type="EMBL" id="LS483470">
    <property type="protein sequence ID" value="SQI40870.1"/>
    <property type="molecule type" value="Genomic_DNA"/>
</dbReference>
<dbReference type="SUPFAM" id="SSF101756">
    <property type="entry name" value="Hypothetical protein YgiW"/>
    <property type="match status" value="1"/>
</dbReference>